<organism evidence="3">
    <name type="scientific">marine sediment metagenome</name>
    <dbReference type="NCBI Taxonomy" id="412755"/>
    <lineage>
        <taxon>unclassified sequences</taxon>
        <taxon>metagenomes</taxon>
        <taxon>ecological metagenomes</taxon>
    </lineage>
</organism>
<dbReference type="InterPro" id="IPR035902">
    <property type="entry name" value="Nuc_phospho_transferase"/>
</dbReference>
<dbReference type="EMBL" id="BART01022960">
    <property type="protein sequence ID" value="GAH02807.1"/>
    <property type="molecule type" value="Genomic_DNA"/>
</dbReference>
<accession>X1C617</accession>
<sequence length="49" mass="5204">MRVCVVYSDGCQPVGNGIGPALSAHDVLKVLQNAKDAPQDLRERALNLA</sequence>
<dbReference type="SUPFAM" id="SSF52418">
    <property type="entry name" value="Nucleoside phosphorylase/phosphoribosyltransferase catalytic domain"/>
    <property type="match status" value="1"/>
</dbReference>
<dbReference type="Gene3D" id="3.40.1030.10">
    <property type="entry name" value="Nucleoside phosphorylase/phosphoribosyltransferase catalytic domain"/>
    <property type="match status" value="1"/>
</dbReference>
<gene>
    <name evidence="3" type="ORF">S01H4_41915</name>
</gene>
<proteinExistence type="predicted"/>
<dbReference type="AlphaFoldDB" id="X1C617"/>
<name>X1C617_9ZZZZ</name>
<keyword evidence="2" id="KW-0808">Transferase</keyword>
<evidence type="ECO:0000313" key="3">
    <source>
        <dbReference type="EMBL" id="GAH02807.1"/>
    </source>
</evidence>
<protein>
    <submittedName>
        <fullName evidence="3">Uncharacterized protein</fullName>
    </submittedName>
</protein>
<evidence type="ECO:0000256" key="1">
    <source>
        <dbReference type="ARBA" id="ARBA00022676"/>
    </source>
</evidence>
<keyword evidence="1" id="KW-0328">Glycosyltransferase</keyword>
<comment type="caution">
    <text evidence="3">The sequence shown here is derived from an EMBL/GenBank/DDBJ whole genome shotgun (WGS) entry which is preliminary data.</text>
</comment>
<dbReference type="GO" id="GO:0016757">
    <property type="term" value="F:glycosyltransferase activity"/>
    <property type="evidence" value="ECO:0007669"/>
    <property type="project" value="UniProtKB-KW"/>
</dbReference>
<feature type="non-terminal residue" evidence="3">
    <location>
        <position position="49"/>
    </location>
</feature>
<reference evidence="3" key="1">
    <citation type="journal article" date="2014" name="Front. Microbiol.">
        <title>High frequency of phylogenetically diverse reductive dehalogenase-homologous genes in deep subseafloor sedimentary metagenomes.</title>
        <authorList>
            <person name="Kawai M."/>
            <person name="Futagami T."/>
            <person name="Toyoda A."/>
            <person name="Takaki Y."/>
            <person name="Nishi S."/>
            <person name="Hori S."/>
            <person name="Arai W."/>
            <person name="Tsubouchi T."/>
            <person name="Morono Y."/>
            <person name="Uchiyama I."/>
            <person name="Ito T."/>
            <person name="Fujiyama A."/>
            <person name="Inagaki F."/>
            <person name="Takami H."/>
        </authorList>
    </citation>
    <scope>NUCLEOTIDE SEQUENCE</scope>
    <source>
        <strain evidence="3">Expedition CK06-06</strain>
    </source>
</reference>
<evidence type="ECO:0000256" key="2">
    <source>
        <dbReference type="ARBA" id="ARBA00022679"/>
    </source>
</evidence>